<keyword evidence="10" id="KW-1185">Reference proteome</keyword>
<dbReference type="RefSeq" id="WP_319837674.1">
    <property type="nucleotide sequence ID" value="NZ_CP137624.1"/>
</dbReference>
<dbReference type="PANTHER" id="PTHR10629">
    <property type="entry name" value="CYTOSINE-SPECIFIC METHYLTRANSFERASE"/>
    <property type="match status" value="1"/>
</dbReference>
<evidence type="ECO:0000313" key="9">
    <source>
        <dbReference type="EMBL" id="WPK13070.1"/>
    </source>
</evidence>
<protein>
    <recommendedName>
        <fullName evidence="1">DNA (cytosine-5-)-methyltransferase</fullName>
        <ecNumber evidence="1">2.1.1.37</ecNumber>
    </recommendedName>
</protein>
<dbReference type="PROSITE" id="PS00095">
    <property type="entry name" value="C5_MTASE_2"/>
    <property type="match status" value="1"/>
</dbReference>
<keyword evidence="2 6" id="KW-0489">Methyltransferase</keyword>
<keyword evidence="4 6" id="KW-0949">S-adenosyl-L-methionine</keyword>
<dbReference type="GO" id="GO:0032259">
    <property type="term" value="P:methylation"/>
    <property type="evidence" value="ECO:0007669"/>
    <property type="project" value="UniProtKB-KW"/>
</dbReference>
<dbReference type="InterPro" id="IPR001525">
    <property type="entry name" value="C5_MeTfrase"/>
</dbReference>
<dbReference type="Gene3D" id="3.40.50.150">
    <property type="entry name" value="Vaccinia Virus protein VP39"/>
    <property type="match status" value="1"/>
</dbReference>
<dbReference type="PANTHER" id="PTHR10629:SF52">
    <property type="entry name" value="DNA (CYTOSINE-5)-METHYLTRANSFERASE 1"/>
    <property type="match status" value="1"/>
</dbReference>
<dbReference type="InterPro" id="IPR050390">
    <property type="entry name" value="C5-Methyltransferase"/>
</dbReference>
<comment type="similarity">
    <text evidence="6 7">Belongs to the class I-like SAM-binding methyltransferase superfamily. C5-methyltransferase family.</text>
</comment>
<proteinExistence type="inferred from homology"/>
<feature type="compositionally biased region" description="Basic and acidic residues" evidence="8">
    <location>
        <begin position="1"/>
        <end position="34"/>
    </location>
</feature>
<dbReference type="GO" id="GO:0003886">
    <property type="term" value="F:DNA (cytosine-5-)-methyltransferase activity"/>
    <property type="evidence" value="ECO:0007669"/>
    <property type="project" value="UniProtKB-EC"/>
</dbReference>
<organism evidence="9 10">
    <name type="scientific">Lysinibacillus louembei</name>
    <dbReference type="NCBI Taxonomy" id="1470088"/>
    <lineage>
        <taxon>Bacteria</taxon>
        <taxon>Bacillati</taxon>
        <taxon>Bacillota</taxon>
        <taxon>Bacilli</taxon>
        <taxon>Bacillales</taxon>
        <taxon>Bacillaceae</taxon>
        <taxon>Lysinibacillus</taxon>
    </lineage>
</organism>
<dbReference type="InterPro" id="IPR031303">
    <property type="entry name" value="C5_meth_CS"/>
</dbReference>
<dbReference type="NCBIfam" id="TIGR00675">
    <property type="entry name" value="dcm"/>
    <property type="match status" value="1"/>
</dbReference>
<evidence type="ECO:0000256" key="5">
    <source>
        <dbReference type="ARBA" id="ARBA00022747"/>
    </source>
</evidence>
<name>A0ABZ0S1R5_9BACI</name>
<feature type="active site" evidence="6">
    <location>
        <position position="187"/>
    </location>
</feature>
<dbReference type="EMBL" id="CP137624">
    <property type="protein sequence ID" value="WPK13070.1"/>
    <property type="molecule type" value="Genomic_DNA"/>
</dbReference>
<keyword evidence="5" id="KW-0680">Restriction system</keyword>
<gene>
    <name evidence="9" type="ORF">R6U77_05125</name>
</gene>
<keyword evidence="3 6" id="KW-0808">Transferase</keyword>
<dbReference type="PROSITE" id="PS51679">
    <property type="entry name" value="SAM_MT_C5"/>
    <property type="match status" value="1"/>
</dbReference>
<dbReference type="PRINTS" id="PR00105">
    <property type="entry name" value="C5METTRFRASE"/>
</dbReference>
<evidence type="ECO:0000313" key="10">
    <source>
        <dbReference type="Proteomes" id="UP001322664"/>
    </source>
</evidence>
<dbReference type="SUPFAM" id="SSF53335">
    <property type="entry name" value="S-adenosyl-L-methionine-dependent methyltransferases"/>
    <property type="match status" value="1"/>
</dbReference>
<evidence type="ECO:0000256" key="8">
    <source>
        <dbReference type="SAM" id="MobiDB-lite"/>
    </source>
</evidence>
<feature type="region of interest" description="Disordered" evidence="8">
    <location>
        <begin position="1"/>
        <end position="46"/>
    </location>
</feature>
<accession>A0ABZ0S1R5</accession>
<dbReference type="Pfam" id="PF00145">
    <property type="entry name" value="DNA_methylase"/>
    <property type="match status" value="1"/>
</dbReference>
<evidence type="ECO:0000256" key="1">
    <source>
        <dbReference type="ARBA" id="ARBA00011975"/>
    </source>
</evidence>
<evidence type="ECO:0000256" key="7">
    <source>
        <dbReference type="RuleBase" id="RU000416"/>
    </source>
</evidence>
<dbReference type="InterPro" id="IPR029063">
    <property type="entry name" value="SAM-dependent_MTases_sf"/>
</dbReference>
<dbReference type="Gene3D" id="3.90.120.10">
    <property type="entry name" value="DNA Methylase, subunit A, domain 2"/>
    <property type="match status" value="1"/>
</dbReference>
<evidence type="ECO:0000256" key="6">
    <source>
        <dbReference type="PROSITE-ProRule" id="PRU01016"/>
    </source>
</evidence>
<dbReference type="EC" id="2.1.1.37" evidence="1"/>
<reference evidence="9 10" key="1">
    <citation type="submission" date="2023-09" db="EMBL/GenBank/DDBJ databases">
        <authorList>
            <person name="Page C.A."/>
            <person name="Perez-Diaz I.M."/>
        </authorList>
    </citation>
    <scope>NUCLEOTIDE SEQUENCE [LARGE SCALE GENOMIC DNA]</scope>
    <source>
        <strain evidence="9 10">Ll15</strain>
    </source>
</reference>
<evidence type="ECO:0000256" key="2">
    <source>
        <dbReference type="ARBA" id="ARBA00022603"/>
    </source>
</evidence>
<dbReference type="Proteomes" id="UP001322664">
    <property type="component" value="Chromosome"/>
</dbReference>
<evidence type="ECO:0000256" key="4">
    <source>
        <dbReference type="ARBA" id="ARBA00022691"/>
    </source>
</evidence>
<dbReference type="CDD" id="cd00315">
    <property type="entry name" value="Cyt_C5_DNA_methylase"/>
    <property type="match status" value="1"/>
</dbReference>
<evidence type="ECO:0000256" key="3">
    <source>
        <dbReference type="ARBA" id="ARBA00022679"/>
    </source>
</evidence>
<sequence length="456" mass="52081">MKIKSEEELKVNTESHIDDVEIRNNDSEKTDKAKINKKGRGKFKPAPSLDKEQVKEILFEKIAKETSLIIEDKKDEKLIESIDIKADKYNVVGLFSGCGGLDLGFELAGLAAVIGEEAAMEAFSDKNQYEKMRLKSIFHTVYTNDSFKEANQTYKINFPKHVIQHEKDIRKVAHFPLCNIMLGGFPCPGFSEAGPRLVDDERNFLYIHFIRALLQTQPEFFVAENVKGMMTLGKGEVLKQIVEDFSSAGYEVTPYLVNSRDYGVPQLRERVFLIGVHKEKVYAKTKFKYSTPQPTHGEGLLPYKTLKDAIGDLRDNPGPYYTGAYSSIYLSRNRKKRWDEQSFTIQASGRQAPIHPDGEPMRKLEKDKWELVGENRRLSIKEIARIQTFPDWFQFSDGNNQKVSENNRLDKVYKQIGNAVPVLLAKAIAQPIADYAFQQLNRKNHKGIDFVQPSLF</sequence>